<name>A0A1M3KX49_9BACT</name>
<dbReference type="EMBL" id="MKVH01000024">
    <property type="protein sequence ID" value="OJX56955.1"/>
    <property type="molecule type" value="Genomic_DNA"/>
</dbReference>
<organism evidence="1 2">
    <name type="scientific">Candidatus Kapaibacterium thiocyanatum</name>
    <dbReference type="NCBI Taxonomy" id="1895771"/>
    <lineage>
        <taxon>Bacteria</taxon>
        <taxon>Pseudomonadati</taxon>
        <taxon>Candidatus Kapaibacteriota</taxon>
        <taxon>Candidatus Kapaibacteriia</taxon>
        <taxon>Candidatus Kapaibacteriales</taxon>
        <taxon>Candidatus Kapaibacteriaceae</taxon>
        <taxon>Candidatus Kapaibacterium</taxon>
    </lineage>
</organism>
<reference evidence="1 2" key="1">
    <citation type="submission" date="2016-09" db="EMBL/GenBank/DDBJ databases">
        <title>Genome-resolved meta-omics ties microbial dynamics to process performance in biotechnology for thiocyanate degradation.</title>
        <authorList>
            <person name="Kantor R.S."/>
            <person name="Huddy R.J."/>
            <person name="Iyer R."/>
            <person name="Thomas B.C."/>
            <person name="Brown C.T."/>
            <person name="Anantharaman K."/>
            <person name="Tringe S."/>
            <person name="Hettich R.L."/>
            <person name="Harrison S.T."/>
            <person name="Banfield J.F."/>
        </authorList>
    </citation>
    <scope>NUCLEOTIDE SEQUENCE [LARGE SCALE GENOMIC DNA]</scope>
    <source>
        <strain evidence="1">59-99</strain>
    </source>
</reference>
<gene>
    <name evidence="1" type="ORF">BGO89_10565</name>
</gene>
<proteinExistence type="predicted"/>
<dbReference type="Proteomes" id="UP000184233">
    <property type="component" value="Unassembled WGS sequence"/>
</dbReference>
<sequence>MNLIRLPYRSFLLLLLVFFTGLGSRVLQAQHLENGATGRVKNNGTIRFKSDTGRYKNDALYSSITNNVIEFQGRTNLFTDLGGRTANTTVLGQDRNWRVPGLVRYAKAADNQSVQARFYTDLEMKDGATKDIPDSVLVGRAYSIVLSGSRTYHGTFYYDGTQPQFITEERGLSGNVNRYNNLSLLFSPKTVADSSEVRVDNLFDSDVQSPLFVLGDMYWGTKSNARAHVRINDAGQLVTGSDTSRFHDSATVINGTLLMPDRAGVAVVMPSSSLALVNDGRAMLVMGTSTQMDVLGSFVNRHVPLTNVQFDTSSLVNYDGTQPQIIQATASSKPYGSLRTARSAKTASGDVFMATNLSVNDTNVVMLPYTLSMKIGTASYTNNAEVVGALRRELAGGDTVTFYRYNNEETGLRFSEIPRELTLDVRPRTRPNAFDPTTDIFRKITARYDGTWRALVRAGYKADDLPGTWAPESSERLLKMYNASPSPNETATKLTPTIPPTYQRRPLAQSTGLAYIELSNVSSNGPDNSRVDNGNDMLLRGSRDVLRAIASGRWSNPFTWDEAREPEPVDRVVIDGFTVHAGYVRANDNYAVREKYSDSLATEVMIGVKPNSTLLIGREGAFNTFSLVPTSTVLMYVKRQARALVPMLAQDTSAADIDGGLVVYPGALLLVPNLTVETDATVFNAGTLQVGQP</sequence>
<comment type="caution">
    <text evidence="1">The sequence shown here is derived from an EMBL/GenBank/DDBJ whole genome shotgun (WGS) entry which is preliminary data.</text>
</comment>
<dbReference type="AlphaFoldDB" id="A0A1M3KX49"/>
<protein>
    <submittedName>
        <fullName evidence="1">Uncharacterized protein</fullName>
    </submittedName>
</protein>
<dbReference type="STRING" id="1895771.BGO89_10565"/>
<evidence type="ECO:0000313" key="2">
    <source>
        <dbReference type="Proteomes" id="UP000184233"/>
    </source>
</evidence>
<evidence type="ECO:0000313" key="1">
    <source>
        <dbReference type="EMBL" id="OJX56955.1"/>
    </source>
</evidence>
<accession>A0A1M3KX49</accession>